<dbReference type="SUPFAM" id="SSF52833">
    <property type="entry name" value="Thioredoxin-like"/>
    <property type="match status" value="1"/>
</dbReference>
<sequence length="159" mass="18254">MKKIIIFTAVIVVLFGGLAFITTTQNKQKSEGNPYGKEKLDPATVKQLEDPNYQNQILPDELETKLENGESMTVYFYSPTCVHCQNTTPVIMPMVDEMGLDLKKFNLLEFEEGWNKYGIEYTPTLIHFENGEEVSRLVGYHEDHNEFKTWFESAMASSK</sequence>
<dbReference type="STRING" id="1033734.GCA_000285535_01503"/>
<dbReference type="RefSeq" id="WP_136380749.1">
    <property type="nucleotide sequence ID" value="NZ_SLUB01000037.1"/>
</dbReference>
<gene>
    <name evidence="2" type="ORF">E1I69_16925</name>
</gene>
<dbReference type="CDD" id="cd02947">
    <property type="entry name" value="TRX_family"/>
    <property type="match status" value="1"/>
</dbReference>
<accession>A0A4S3PNT8</accession>
<protein>
    <submittedName>
        <fullName evidence="2">Thioredoxin</fullName>
    </submittedName>
</protein>
<dbReference type="OrthoDB" id="32134at2"/>
<dbReference type="EMBL" id="SLUB01000037">
    <property type="protein sequence ID" value="THE10924.1"/>
    <property type="molecule type" value="Genomic_DNA"/>
</dbReference>
<keyword evidence="3" id="KW-1185">Reference proteome</keyword>
<dbReference type="Proteomes" id="UP000306477">
    <property type="component" value="Unassembled WGS sequence"/>
</dbReference>
<dbReference type="InterPro" id="IPR013766">
    <property type="entry name" value="Thioredoxin_domain"/>
</dbReference>
<proteinExistence type="predicted"/>
<reference evidence="2 3" key="1">
    <citation type="journal article" date="2019" name="Indoor Air">
        <title>Impacts of indoor surface finishes on bacterial viability.</title>
        <authorList>
            <person name="Hu J."/>
            <person name="Maamar S.B."/>
            <person name="Glawe A.J."/>
            <person name="Gottel N."/>
            <person name="Gilbert J.A."/>
            <person name="Hartmann E.M."/>
        </authorList>
    </citation>
    <scope>NUCLEOTIDE SEQUENCE [LARGE SCALE GENOMIC DNA]</scope>
    <source>
        <strain evidence="2 3">AF060A6</strain>
    </source>
</reference>
<name>A0A4S3PNT8_9BACI</name>
<feature type="domain" description="Thioredoxin" evidence="1">
    <location>
        <begin position="60"/>
        <end position="142"/>
    </location>
</feature>
<comment type="caution">
    <text evidence="2">The sequence shown here is derived from an EMBL/GenBank/DDBJ whole genome shotgun (WGS) entry which is preliminary data.</text>
</comment>
<dbReference type="Gene3D" id="3.40.30.10">
    <property type="entry name" value="Glutaredoxin"/>
    <property type="match status" value="1"/>
</dbReference>
<organism evidence="2 3">
    <name type="scientific">Bacillus timonensis</name>
    <dbReference type="NCBI Taxonomy" id="1033734"/>
    <lineage>
        <taxon>Bacteria</taxon>
        <taxon>Bacillati</taxon>
        <taxon>Bacillota</taxon>
        <taxon>Bacilli</taxon>
        <taxon>Bacillales</taxon>
        <taxon>Bacillaceae</taxon>
        <taxon>Bacillus</taxon>
    </lineage>
</organism>
<evidence type="ECO:0000313" key="2">
    <source>
        <dbReference type="EMBL" id="THE10924.1"/>
    </source>
</evidence>
<evidence type="ECO:0000259" key="1">
    <source>
        <dbReference type="Pfam" id="PF00085"/>
    </source>
</evidence>
<dbReference type="InterPro" id="IPR036249">
    <property type="entry name" value="Thioredoxin-like_sf"/>
</dbReference>
<dbReference type="AlphaFoldDB" id="A0A4S3PNT8"/>
<dbReference type="Pfam" id="PF00085">
    <property type="entry name" value="Thioredoxin"/>
    <property type="match status" value="1"/>
</dbReference>
<evidence type="ECO:0000313" key="3">
    <source>
        <dbReference type="Proteomes" id="UP000306477"/>
    </source>
</evidence>